<keyword evidence="3" id="KW-0804">Transcription</keyword>
<dbReference type="Gene3D" id="3.40.50.2300">
    <property type="match status" value="2"/>
</dbReference>
<evidence type="ECO:0000256" key="2">
    <source>
        <dbReference type="ARBA" id="ARBA00023125"/>
    </source>
</evidence>
<dbReference type="Proteomes" id="UP001203761">
    <property type="component" value="Unassembled WGS sequence"/>
</dbReference>
<dbReference type="PRINTS" id="PR00036">
    <property type="entry name" value="HTHLACI"/>
</dbReference>
<evidence type="ECO:0000313" key="5">
    <source>
        <dbReference type="EMBL" id="MCL6423081.1"/>
    </source>
</evidence>
<keyword evidence="2" id="KW-0238">DNA-binding</keyword>
<evidence type="ECO:0000256" key="3">
    <source>
        <dbReference type="ARBA" id="ARBA00023163"/>
    </source>
</evidence>
<dbReference type="Pfam" id="PF00356">
    <property type="entry name" value="LacI"/>
    <property type="match status" value="1"/>
</dbReference>
<dbReference type="InterPro" id="IPR028082">
    <property type="entry name" value="Peripla_BP_I"/>
</dbReference>
<dbReference type="PROSITE" id="PS00356">
    <property type="entry name" value="HTH_LACI_1"/>
    <property type="match status" value="1"/>
</dbReference>
<dbReference type="InterPro" id="IPR000843">
    <property type="entry name" value="HTH_LacI"/>
</dbReference>
<dbReference type="SUPFAM" id="SSF47413">
    <property type="entry name" value="lambda repressor-like DNA-binding domains"/>
    <property type="match status" value="1"/>
</dbReference>
<evidence type="ECO:0000259" key="4">
    <source>
        <dbReference type="PROSITE" id="PS50932"/>
    </source>
</evidence>
<dbReference type="Gene3D" id="1.10.260.40">
    <property type="entry name" value="lambda repressor-like DNA-binding domains"/>
    <property type="match status" value="1"/>
</dbReference>
<organism evidence="5 6">
    <name type="scientific">Brachybacterium equifaecis</name>
    <dbReference type="NCBI Taxonomy" id="2910770"/>
    <lineage>
        <taxon>Bacteria</taxon>
        <taxon>Bacillati</taxon>
        <taxon>Actinomycetota</taxon>
        <taxon>Actinomycetes</taxon>
        <taxon>Micrococcales</taxon>
        <taxon>Dermabacteraceae</taxon>
        <taxon>Brachybacterium</taxon>
    </lineage>
</organism>
<dbReference type="PROSITE" id="PS50932">
    <property type="entry name" value="HTH_LACI_2"/>
    <property type="match status" value="1"/>
</dbReference>
<protein>
    <submittedName>
        <fullName evidence="5">LacI family transcriptional regulator</fullName>
    </submittedName>
</protein>
<evidence type="ECO:0000313" key="6">
    <source>
        <dbReference type="Proteomes" id="UP001203761"/>
    </source>
</evidence>
<accession>A0ABT0QZM5</accession>
<evidence type="ECO:0000256" key="1">
    <source>
        <dbReference type="ARBA" id="ARBA00023015"/>
    </source>
</evidence>
<dbReference type="InterPro" id="IPR046335">
    <property type="entry name" value="LacI/GalR-like_sensor"/>
</dbReference>
<dbReference type="SUPFAM" id="SSF53822">
    <property type="entry name" value="Periplasmic binding protein-like I"/>
    <property type="match status" value="1"/>
</dbReference>
<keyword evidence="6" id="KW-1185">Reference proteome</keyword>
<gene>
    <name evidence="5" type="ORF">Bequi_06725</name>
</gene>
<proteinExistence type="predicted"/>
<dbReference type="EMBL" id="JAKNCJ010000002">
    <property type="protein sequence ID" value="MCL6423081.1"/>
    <property type="molecule type" value="Genomic_DNA"/>
</dbReference>
<dbReference type="Pfam" id="PF13377">
    <property type="entry name" value="Peripla_BP_3"/>
    <property type="match status" value="1"/>
</dbReference>
<dbReference type="PANTHER" id="PTHR30146:SF109">
    <property type="entry name" value="HTH-TYPE TRANSCRIPTIONAL REGULATOR GALS"/>
    <property type="match status" value="1"/>
</dbReference>
<reference evidence="5" key="1">
    <citation type="submission" date="2022-02" db="EMBL/GenBank/DDBJ databases">
        <authorList>
            <person name="Lee M."/>
            <person name="Kim S.-J."/>
            <person name="Jung M.-Y."/>
        </authorList>
    </citation>
    <scope>NUCLEOTIDE SEQUENCE</scope>
    <source>
        <strain evidence="5">JHP9</strain>
    </source>
</reference>
<dbReference type="RefSeq" id="WP_249737175.1">
    <property type="nucleotide sequence ID" value="NZ_JAKNCJ010000002.1"/>
</dbReference>
<dbReference type="SMART" id="SM00354">
    <property type="entry name" value="HTH_LACI"/>
    <property type="match status" value="1"/>
</dbReference>
<dbReference type="CDD" id="cd01392">
    <property type="entry name" value="HTH_LacI"/>
    <property type="match status" value="1"/>
</dbReference>
<sequence>MKPTIEDVAALAGVSRGTVSRVLNGGPVSRASAERVHAAIAETGYRAHHSARSLAGGRSGVYAAVISEPYGELFEDPTFGLLLRGISSQLTGAVHTSPDVSLSLVLITDEEERRRADRLLDPRRVDGVILLSPHVHDPILGSIDPSLPVVVCGELDEPRDLTWSVTIDDAHGGAAGARHLLQRGVRCPAIIGGPLAARGALRRVHAQQTELGDLLDPALLVHANYAASGGVEAMRELLVRDPGIDAVLCGSDRQAVGALQVLLESGRSVPDDVAIVGFDDQRFAATTSPPLTTINQPITEVGAVAARTLAAHLRGEEVSDQTLPTSLVIRSSA</sequence>
<keyword evidence="1" id="KW-0805">Transcription regulation</keyword>
<comment type="caution">
    <text evidence="5">The sequence shown here is derived from an EMBL/GenBank/DDBJ whole genome shotgun (WGS) entry which is preliminary data.</text>
</comment>
<dbReference type="InterPro" id="IPR010982">
    <property type="entry name" value="Lambda_DNA-bd_dom_sf"/>
</dbReference>
<name>A0ABT0QZM5_9MICO</name>
<feature type="domain" description="HTH lacI-type" evidence="4">
    <location>
        <begin position="3"/>
        <end position="56"/>
    </location>
</feature>
<dbReference type="CDD" id="cd06267">
    <property type="entry name" value="PBP1_LacI_sugar_binding-like"/>
    <property type="match status" value="1"/>
</dbReference>
<dbReference type="PANTHER" id="PTHR30146">
    <property type="entry name" value="LACI-RELATED TRANSCRIPTIONAL REPRESSOR"/>
    <property type="match status" value="1"/>
</dbReference>